<comment type="caution">
    <text evidence="3">The sequence shown here is derived from an EMBL/GenBank/DDBJ whole genome shotgun (WGS) entry which is preliminary data.</text>
</comment>
<dbReference type="Proteomes" id="UP001604336">
    <property type="component" value="Unassembled WGS sequence"/>
</dbReference>
<evidence type="ECO:0000259" key="2">
    <source>
        <dbReference type="Pfam" id="PF07859"/>
    </source>
</evidence>
<dbReference type="PANTHER" id="PTHR23024:SF467">
    <property type="entry name" value="CARBOXYLESTERASE 12-RELATED"/>
    <property type="match status" value="1"/>
</dbReference>
<gene>
    <name evidence="3" type="ORF">Adt_17768</name>
</gene>
<dbReference type="InterPro" id="IPR050466">
    <property type="entry name" value="Carboxylest/Gibb_receptor"/>
</dbReference>
<reference evidence="4" key="1">
    <citation type="submission" date="2024-07" db="EMBL/GenBank/DDBJ databases">
        <title>Two chromosome-level genome assemblies of Korean endemic species Abeliophyllum distichum and Forsythia ovata (Oleaceae).</title>
        <authorList>
            <person name="Jang H."/>
        </authorList>
    </citation>
    <scope>NUCLEOTIDE SEQUENCE [LARGE SCALE GENOMIC DNA]</scope>
</reference>
<dbReference type="Gene3D" id="3.40.50.1820">
    <property type="entry name" value="alpha/beta hydrolase"/>
    <property type="match status" value="1"/>
</dbReference>
<evidence type="ECO:0000313" key="4">
    <source>
        <dbReference type="Proteomes" id="UP001604336"/>
    </source>
</evidence>
<organism evidence="3 4">
    <name type="scientific">Abeliophyllum distichum</name>
    <dbReference type="NCBI Taxonomy" id="126358"/>
    <lineage>
        <taxon>Eukaryota</taxon>
        <taxon>Viridiplantae</taxon>
        <taxon>Streptophyta</taxon>
        <taxon>Embryophyta</taxon>
        <taxon>Tracheophyta</taxon>
        <taxon>Spermatophyta</taxon>
        <taxon>Magnoliopsida</taxon>
        <taxon>eudicotyledons</taxon>
        <taxon>Gunneridae</taxon>
        <taxon>Pentapetalae</taxon>
        <taxon>asterids</taxon>
        <taxon>lamiids</taxon>
        <taxon>Lamiales</taxon>
        <taxon>Oleaceae</taxon>
        <taxon>Forsythieae</taxon>
        <taxon>Abeliophyllum</taxon>
    </lineage>
</organism>
<dbReference type="PANTHER" id="PTHR23024">
    <property type="entry name" value="ARYLACETAMIDE DEACETYLASE"/>
    <property type="match status" value="1"/>
</dbReference>
<keyword evidence="4" id="KW-1185">Reference proteome</keyword>
<dbReference type="Pfam" id="PF07859">
    <property type="entry name" value="Abhydrolase_3"/>
    <property type="match status" value="1"/>
</dbReference>
<evidence type="ECO:0000313" key="3">
    <source>
        <dbReference type="EMBL" id="KAL2512168.1"/>
    </source>
</evidence>
<dbReference type="SUPFAM" id="SSF53474">
    <property type="entry name" value="alpha/beta-Hydrolases"/>
    <property type="match status" value="1"/>
</dbReference>
<proteinExistence type="inferred from homology"/>
<sequence>MAANSTEILHDFSPLLRVYKNGRVERLIGTEYAPPSADPATRVQSKDIKIAPELNVSARLYLPKNANPSRKLPLLVYFHGGGFIVGSAFSPLYHQHLNALVAEANIVAVSVEYRLAPEHPLPIAYEDSWLALKWAASHSTGDGDEAWIKDYADLDHVYIGGDSAGANIAHNVAMRVGSENLEHINLDGVFLNCPFFWGKERIGNEAITINAFPKNFLDNIWFFACPNTKGLDDPLINPGADPNLSRFGSKKVLVYVAEKDIYRERGFYYKEVLDKSGWDGHVEVVEVKGEKHIFSVCYPKSYNGMAMLKRVASFLNQHKPCNMFNSKDIFPHTFQKSYI</sequence>
<protein>
    <submittedName>
        <fullName evidence="3">Carboxylesterase</fullName>
    </submittedName>
</protein>
<dbReference type="AlphaFoldDB" id="A0ABD1THV6"/>
<dbReference type="InterPro" id="IPR029058">
    <property type="entry name" value="AB_hydrolase_fold"/>
</dbReference>
<accession>A0ABD1THV6</accession>
<evidence type="ECO:0000256" key="1">
    <source>
        <dbReference type="ARBA" id="ARBA00010515"/>
    </source>
</evidence>
<comment type="similarity">
    <text evidence="1">Belongs to the 'GDXG' lipolytic enzyme family.</text>
</comment>
<dbReference type="EMBL" id="JBFOLK010000005">
    <property type="protein sequence ID" value="KAL2512168.1"/>
    <property type="molecule type" value="Genomic_DNA"/>
</dbReference>
<dbReference type="InterPro" id="IPR013094">
    <property type="entry name" value="AB_hydrolase_3"/>
</dbReference>
<feature type="domain" description="Alpha/beta hydrolase fold-3" evidence="2">
    <location>
        <begin position="75"/>
        <end position="294"/>
    </location>
</feature>
<name>A0ABD1THV6_9LAMI</name>